<evidence type="ECO:0000313" key="2">
    <source>
        <dbReference type="EMBL" id="MBN2909611.1"/>
    </source>
</evidence>
<gene>
    <name evidence="2" type="ORF">JQC72_08735</name>
</gene>
<evidence type="ECO:0000256" key="1">
    <source>
        <dbReference type="SAM" id="SignalP"/>
    </source>
</evidence>
<protein>
    <submittedName>
        <fullName evidence="2">Uncharacterized protein</fullName>
    </submittedName>
</protein>
<dbReference type="EMBL" id="JAFHAP010000008">
    <property type="protein sequence ID" value="MBN2909611.1"/>
    <property type="molecule type" value="Genomic_DNA"/>
</dbReference>
<dbReference type="PROSITE" id="PS51257">
    <property type="entry name" value="PROKAR_LIPOPROTEIN"/>
    <property type="match status" value="1"/>
</dbReference>
<accession>A0ABS2WJC7</accession>
<sequence length="215" mass="24699">MRRFSYLFLLILLAACSPAAPAASSDQSVEVQAAKEWRSVVGKQLAQKRYAFRLTVNGSGETITMNGEQSGQDWMMKNEGKQIRVVKKGDRIHLSRSGTQETASPRQLGLMSPRDHLLWMQRVEGRVERIGSVKWQGKRVIVLQKDLNGRQVGKILGKWMGSPPSDFAEIIGHRFDVRYRLWYVPKNHKLEQLVTEIRSEGQLRQTIRYVFHPLR</sequence>
<organism evidence="2 3">
    <name type="scientific">Polycladomyces zharkentensis</name>
    <dbReference type="NCBI Taxonomy" id="2807616"/>
    <lineage>
        <taxon>Bacteria</taxon>
        <taxon>Bacillati</taxon>
        <taxon>Bacillota</taxon>
        <taxon>Bacilli</taxon>
        <taxon>Bacillales</taxon>
        <taxon>Thermoactinomycetaceae</taxon>
        <taxon>Polycladomyces</taxon>
    </lineage>
</organism>
<dbReference type="Proteomes" id="UP001177120">
    <property type="component" value="Unassembled WGS sequence"/>
</dbReference>
<feature type="signal peptide" evidence="1">
    <location>
        <begin position="1"/>
        <end position="22"/>
    </location>
</feature>
<keyword evidence="1" id="KW-0732">Signal</keyword>
<comment type="caution">
    <text evidence="2">The sequence shown here is derived from an EMBL/GenBank/DDBJ whole genome shotgun (WGS) entry which is preliminary data.</text>
</comment>
<evidence type="ECO:0000313" key="3">
    <source>
        <dbReference type="Proteomes" id="UP001177120"/>
    </source>
</evidence>
<dbReference type="RefSeq" id="WP_205494819.1">
    <property type="nucleotide sequence ID" value="NZ_JAFHAP010000008.1"/>
</dbReference>
<proteinExistence type="predicted"/>
<name>A0ABS2WJC7_9BACL</name>
<reference evidence="2" key="1">
    <citation type="journal article" date="2024" name="Int. J. Syst. Evol. Microbiol.">
        <title>Polycladomyces zharkentensis sp. nov., a novel thermophilic cellulose- and starch-degrading member of the Bacillota from a geothermal aquifer in Kazakhstan.</title>
        <authorList>
            <person name="Mashzhan A."/>
            <person name="Kistaubayeva A."/>
            <person name="Javier-Lopez R."/>
            <person name="Bissenova U."/>
            <person name="Bissenbay A."/>
            <person name="Birkeland N.K."/>
        </authorList>
    </citation>
    <scope>NUCLEOTIDE SEQUENCE</scope>
    <source>
        <strain evidence="2">ZKZ2T</strain>
    </source>
</reference>
<feature type="chain" id="PRO_5047134828" evidence="1">
    <location>
        <begin position="23"/>
        <end position="215"/>
    </location>
</feature>
<keyword evidence="3" id="KW-1185">Reference proteome</keyword>